<gene>
    <name evidence="6" type="ORF">GCM10010470_10600</name>
</gene>
<dbReference type="InterPro" id="IPR040042">
    <property type="entry name" value="Branching_enz_MT3115-like"/>
</dbReference>
<organism evidence="6 7">
    <name type="scientific">Saccharopolyspora taberi</name>
    <dbReference type="NCBI Taxonomy" id="60895"/>
    <lineage>
        <taxon>Bacteria</taxon>
        <taxon>Bacillati</taxon>
        <taxon>Actinomycetota</taxon>
        <taxon>Actinomycetes</taxon>
        <taxon>Pseudonocardiales</taxon>
        <taxon>Pseudonocardiaceae</taxon>
        <taxon>Saccharopolyspora</taxon>
    </lineage>
</organism>
<keyword evidence="6" id="KW-0378">Hydrolase</keyword>
<dbReference type="EMBL" id="BAAAUX010000005">
    <property type="protein sequence ID" value="GAA2778948.1"/>
    <property type="molecule type" value="Genomic_DNA"/>
</dbReference>
<dbReference type="Pfam" id="PF03065">
    <property type="entry name" value="Glyco_hydro_57"/>
    <property type="match status" value="1"/>
</dbReference>
<proteinExistence type="inferred from homology"/>
<protein>
    <submittedName>
        <fullName evidence="6">Glycoside hydrolase family 57 protein</fullName>
    </submittedName>
</protein>
<dbReference type="GO" id="GO:0016787">
    <property type="term" value="F:hydrolase activity"/>
    <property type="evidence" value="ECO:0007669"/>
    <property type="project" value="UniProtKB-KW"/>
</dbReference>
<reference evidence="6 7" key="1">
    <citation type="journal article" date="2019" name="Int. J. Syst. Evol. Microbiol.">
        <title>The Global Catalogue of Microorganisms (GCM) 10K type strain sequencing project: providing services to taxonomists for standard genome sequencing and annotation.</title>
        <authorList>
            <consortium name="The Broad Institute Genomics Platform"/>
            <consortium name="The Broad Institute Genome Sequencing Center for Infectious Disease"/>
            <person name="Wu L."/>
            <person name="Ma J."/>
        </authorList>
    </citation>
    <scope>NUCLEOTIDE SEQUENCE [LARGE SCALE GENOMIC DNA]</scope>
    <source>
        <strain evidence="6 7">JCM 9383</strain>
    </source>
</reference>
<evidence type="ECO:0000313" key="7">
    <source>
        <dbReference type="Proteomes" id="UP001500979"/>
    </source>
</evidence>
<comment type="caution">
    <text evidence="6">The sequence shown here is derived from an EMBL/GenBank/DDBJ whole genome shotgun (WGS) entry which is preliminary data.</text>
</comment>
<comment type="similarity">
    <text evidence="1 3">Belongs to the glycosyl hydrolase 57 family.</text>
</comment>
<dbReference type="InterPro" id="IPR037090">
    <property type="entry name" value="57_glycoside_trans_central"/>
</dbReference>
<evidence type="ECO:0000313" key="6">
    <source>
        <dbReference type="EMBL" id="GAA2778948.1"/>
    </source>
</evidence>
<evidence type="ECO:0000259" key="5">
    <source>
        <dbReference type="Pfam" id="PF09210"/>
    </source>
</evidence>
<dbReference type="Gene3D" id="1.20.1430.10">
    <property type="entry name" value="Families 57/38 glycoside transferase, middle domain"/>
    <property type="match status" value="1"/>
</dbReference>
<evidence type="ECO:0000256" key="1">
    <source>
        <dbReference type="ARBA" id="ARBA00006821"/>
    </source>
</evidence>
<dbReference type="Gene3D" id="3.20.110.10">
    <property type="entry name" value="Glycoside hydrolase 38, N terminal domain"/>
    <property type="match status" value="1"/>
</dbReference>
<dbReference type="PANTHER" id="PTHR41695:SF1">
    <property type="entry name" value="1,4-ALPHA-GLUCAN BRANCHING ENZYME TK1436"/>
    <property type="match status" value="1"/>
</dbReference>
<dbReference type="Proteomes" id="UP001500979">
    <property type="component" value="Unassembled WGS sequence"/>
</dbReference>
<dbReference type="Pfam" id="PF09210">
    <property type="entry name" value="BE_C"/>
    <property type="match status" value="1"/>
</dbReference>
<keyword evidence="2 3" id="KW-0119">Carbohydrate metabolism</keyword>
<feature type="domain" description="Glycoside hydrolase family 57 N-terminal" evidence="4">
    <location>
        <begin position="9"/>
        <end position="209"/>
    </location>
</feature>
<dbReference type="InterPro" id="IPR004300">
    <property type="entry name" value="Glyco_hydro_57_N"/>
</dbReference>
<dbReference type="InterPro" id="IPR011330">
    <property type="entry name" value="Glyco_hydro/deAcase_b/a-brl"/>
</dbReference>
<feature type="domain" description="1,4-alpha-glucan branching enzyme C-terminal" evidence="5">
    <location>
        <begin position="390"/>
        <end position="490"/>
    </location>
</feature>
<evidence type="ECO:0000259" key="4">
    <source>
        <dbReference type="Pfam" id="PF03065"/>
    </source>
</evidence>
<dbReference type="InterPro" id="IPR027291">
    <property type="entry name" value="Glyco_hydro_38_N_sf"/>
</dbReference>
<evidence type="ECO:0000256" key="3">
    <source>
        <dbReference type="RuleBase" id="RU361196"/>
    </source>
</evidence>
<keyword evidence="7" id="KW-1185">Reference proteome</keyword>
<dbReference type="PANTHER" id="PTHR41695">
    <property type="entry name" value="1,4-ALPHA-GLUCAN BRANCHING ENZYME RV3031-RELATED"/>
    <property type="match status" value="1"/>
</dbReference>
<dbReference type="InterPro" id="IPR028995">
    <property type="entry name" value="Glyco_hydro_57/38_cen_sf"/>
</dbReference>
<dbReference type="SUPFAM" id="SSF88713">
    <property type="entry name" value="Glycoside hydrolase/deacetylase"/>
    <property type="match status" value="1"/>
</dbReference>
<dbReference type="RefSeq" id="WP_344678256.1">
    <property type="nucleotide sequence ID" value="NZ_BAAAUX010000005.1"/>
</dbReference>
<dbReference type="InterPro" id="IPR015293">
    <property type="entry name" value="BE_C"/>
</dbReference>
<evidence type="ECO:0000256" key="2">
    <source>
        <dbReference type="ARBA" id="ARBA00023277"/>
    </source>
</evidence>
<sequence length="493" mass="54325">MNEPVGSFALVLHSHLPWLAGHGRWPVGEEWLYQAWAGSYLPLVRVLERLADEGRRDVLTLGLTPVLAAQLDDPRCLRGFHHWLGNWRLRAEQAAARWRGSDLSTAEFRAAARGLDDFEQRWLHGGSPVLRPLIDSGVVELIGGPATHPFQPLLDPRLRAFALEVGLSDAKLRFGTRPEGIWAPECAYGPGVADTYAATGVRRFLVDGSALDDVSTAHPVGEAVCFGRDVTISDRVWSDHGYPSHPAYRDFHTFDHAVGLKPSRITGKDVAPEDKQPYLAEPAMAAVDEHVEDFVAAVRRRLDGHRGRDGRPGLVVAAFDTELFGHWWFEGPVWLERVLRALPEAGIRVTTLRGALDAGHLGDPVELPVTSWGVGGDWRVWSGEAVADIAAANERLQERVLRLGPPAGPGRDRTRDQLLRETLLALASDWAFMISHDAGAGYARDRAHEHGSRAHRMLDLLESGRSAEAEELAAGLRERDAAFGHLDARLLNR</sequence>
<dbReference type="SUPFAM" id="SSF88688">
    <property type="entry name" value="Families 57/38 glycoside transferase middle domain"/>
    <property type="match status" value="1"/>
</dbReference>
<accession>A0ABN3V665</accession>
<name>A0ABN3V665_9PSEU</name>